<keyword evidence="2" id="KW-0288">FMN</keyword>
<dbReference type="EMBL" id="CP049056">
    <property type="protein sequence ID" value="QIE54728.1"/>
    <property type="molecule type" value="Genomic_DNA"/>
</dbReference>
<organism evidence="5 6">
    <name type="scientific">Pikeienuella piscinae</name>
    <dbReference type="NCBI Taxonomy" id="2748098"/>
    <lineage>
        <taxon>Bacteria</taxon>
        <taxon>Pseudomonadati</taxon>
        <taxon>Pseudomonadota</taxon>
        <taxon>Alphaproteobacteria</taxon>
        <taxon>Rhodobacterales</taxon>
        <taxon>Paracoccaceae</taxon>
        <taxon>Pikeienuella</taxon>
    </lineage>
</organism>
<dbReference type="PANTHER" id="PTHR23026">
    <property type="entry name" value="NADPH NITROREDUCTASE"/>
    <property type="match status" value="1"/>
</dbReference>
<dbReference type="GO" id="GO:0016491">
    <property type="term" value="F:oxidoreductase activity"/>
    <property type="evidence" value="ECO:0007669"/>
    <property type="project" value="UniProtKB-KW"/>
</dbReference>
<feature type="domain" description="Nitroreductase" evidence="4">
    <location>
        <begin position="7"/>
        <end position="194"/>
    </location>
</feature>
<evidence type="ECO:0000259" key="4">
    <source>
        <dbReference type="Pfam" id="PF00881"/>
    </source>
</evidence>
<evidence type="ECO:0000313" key="5">
    <source>
        <dbReference type="EMBL" id="QIE54728.1"/>
    </source>
</evidence>
<dbReference type="Proteomes" id="UP000503336">
    <property type="component" value="Chromosome"/>
</dbReference>
<dbReference type="InterPro" id="IPR000415">
    <property type="entry name" value="Nitroreductase-like"/>
</dbReference>
<evidence type="ECO:0000313" key="6">
    <source>
        <dbReference type="Proteomes" id="UP000503336"/>
    </source>
</evidence>
<dbReference type="Gene3D" id="3.40.109.10">
    <property type="entry name" value="NADH Oxidase"/>
    <property type="match status" value="1"/>
</dbReference>
<sequence>MRVSEALRTRITCRAFLPDPPEEAVVRRVVDMAKHAPSGGNLQPWRVYVLGGGALGALKAAVAEARETHPMGFKPEYAIYPSPLIEPYESRRRKCGEDMYATIGVTREDRAGRRAQFARNFAFFGAPVGLFLYLDRTMGPPQWSDAGMFLQSLMLAAREEGLHSCAQEAWAMWSDLVGAHTGAPDNLMLFCGLGLGFMDESAPINALRTDRAPLGEFAEFIGFGD</sequence>
<evidence type="ECO:0000256" key="3">
    <source>
        <dbReference type="ARBA" id="ARBA00023002"/>
    </source>
</evidence>
<name>A0A7L5BVA3_9RHOB</name>
<evidence type="ECO:0000256" key="1">
    <source>
        <dbReference type="ARBA" id="ARBA00022630"/>
    </source>
</evidence>
<dbReference type="InterPro" id="IPR029479">
    <property type="entry name" value="Nitroreductase"/>
</dbReference>
<dbReference type="CDD" id="cd02136">
    <property type="entry name" value="PnbA_NfnB-like"/>
    <property type="match status" value="1"/>
</dbReference>
<keyword evidence="1" id="KW-0285">Flavoprotein</keyword>
<dbReference type="KEGG" id="hdh:G5B40_04290"/>
<dbReference type="PANTHER" id="PTHR23026:SF90">
    <property type="entry name" value="IODOTYROSINE DEIODINASE 1"/>
    <property type="match status" value="1"/>
</dbReference>
<dbReference type="AlphaFoldDB" id="A0A7L5BVA3"/>
<gene>
    <name evidence="5" type="ORF">G5B40_04290</name>
</gene>
<reference evidence="5 6" key="1">
    <citation type="submission" date="2020-02" db="EMBL/GenBank/DDBJ databases">
        <title>complete genome sequence of Rhodobacteraceae bacterium.</title>
        <authorList>
            <person name="Park J."/>
            <person name="Kim Y.-S."/>
            <person name="Kim K.-H."/>
        </authorList>
    </citation>
    <scope>NUCLEOTIDE SEQUENCE [LARGE SCALE GENOMIC DNA]</scope>
    <source>
        <strain evidence="5 6">RR4-56</strain>
    </source>
</reference>
<dbReference type="RefSeq" id="WP_165095457.1">
    <property type="nucleotide sequence ID" value="NZ_CP049056.1"/>
</dbReference>
<dbReference type="InterPro" id="IPR050627">
    <property type="entry name" value="Nitroreductase/BluB"/>
</dbReference>
<evidence type="ECO:0000256" key="2">
    <source>
        <dbReference type="ARBA" id="ARBA00022643"/>
    </source>
</evidence>
<keyword evidence="6" id="KW-1185">Reference proteome</keyword>
<protein>
    <submittedName>
        <fullName evidence="5">Nitroreductase</fullName>
    </submittedName>
</protein>
<dbReference type="SUPFAM" id="SSF55469">
    <property type="entry name" value="FMN-dependent nitroreductase-like"/>
    <property type="match status" value="1"/>
</dbReference>
<keyword evidence="3" id="KW-0560">Oxidoreductase</keyword>
<dbReference type="Pfam" id="PF00881">
    <property type="entry name" value="Nitroreductase"/>
    <property type="match status" value="1"/>
</dbReference>
<proteinExistence type="predicted"/>
<accession>A0A7L5BVA3</accession>